<evidence type="ECO:0000256" key="1">
    <source>
        <dbReference type="ARBA" id="ARBA00004914"/>
    </source>
</evidence>
<dbReference type="InterPro" id="IPR023296">
    <property type="entry name" value="Glyco_hydro_beta-prop_sf"/>
</dbReference>
<comment type="similarity">
    <text evidence="2 8">Belongs to the glycosyl hydrolase 32 family.</text>
</comment>
<dbReference type="SUPFAM" id="SSF75005">
    <property type="entry name" value="Arabinanase/levansucrase/invertase"/>
    <property type="match status" value="1"/>
</dbReference>
<dbReference type="GO" id="GO:0005737">
    <property type="term" value="C:cytoplasm"/>
    <property type="evidence" value="ECO:0007669"/>
    <property type="project" value="UniProtKB-SubCell"/>
</dbReference>
<evidence type="ECO:0000256" key="2">
    <source>
        <dbReference type="ARBA" id="ARBA00009902"/>
    </source>
</evidence>
<dbReference type="SMART" id="SM00640">
    <property type="entry name" value="Glyco_32"/>
    <property type="match status" value="1"/>
</dbReference>
<dbReference type="EC" id="3.2.1.26" evidence="3 8"/>
<organism evidence="12 13">
    <name type="scientific">Clostridium disporicum</name>
    <dbReference type="NCBI Taxonomy" id="84024"/>
    <lineage>
        <taxon>Bacteria</taxon>
        <taxon>Bacillati</taxon>
        <taxon>Bacillota</taxon>
        <taxon>Clostridia</taxon>
        <taxon>Eubacteriales</taxon>
        <taxon>Clostridiaceae</taxon>
        <taxon>Clostridium</taxon>
    </lineage>
</organism>
<feature type="domain" description="Glycosyl hydrolase family 32 N-terminal" evidence="10">
    <location>
        <begin position="31"/>
        <end position="341"/>
    </location>
</feature>
<reference evidence="12 13" key="1">
    <citation type="submission" date="2015-09" db="EMBL/GenBank/DDBJ databases">
        <authorList>
            <consortium name="Pathogen Informatics"/>
        </authorList>
    </citation>
    <scope>NUCLEOTIDE SEQUENCE [LARGE SCALE GENOMIC DNA]</scope>
    <source>
        <strain evidence="12 13">2789STDY5834856</strain>
    </source>
</reference>
<sequence length="475" mass="55609">MLKEKFLNEIKECKEKYLDIVKNDKWRNKYHIMAPIGWINDPNGLCEFNGEYHCFYQYSPLTPMGGQKFWGHYASKDLVNWEEKEVAIFPDIYEDKDGVYSGSAFVKDGTVYFFYTGNSKEPGEHDYIYTGRGHNVILVTSKDCVNFSEKTIVLRNEDYPSNMSCHVRDPKVWEEDGIYYMVLGARTRDDKGCILLYKSKDLYNWELHSIPAGEEEKMGYMWECPDIFKLNNKEVFMFSPQGVEAEGYKYNNVYQTGYTIGHFTDNKKVLEHGKFDEIDRGFDFYAPQSFEDSKGRRLFIGWMGVPDAVEHKNPTIDNFWQHQLSIPRELVLKDEKIYQIPVKELETLRKDKLEIKNVVLKDRIDKDIFESNTFELNIEFNDSNDFIVELREDCRLSFKDKVFKLELGKSGYGRDMRAVEIESVKSLRVFSDESSLEIFLNGGEEVFSTRIYNDGMDKTIKIEGNGTADIIRYNI</sequence>
<evidence type="ECO:0000256" key="7">
    <source>
        <dbReference type="ARBA" id="ARBA00033367"/>
    </source>
</evidence>
<name>A0A174C4W2_9CLOT</name>
<dbReference type="GO" id="GO:0005985">
    <property type="term" value="P:sucrose metabolic process"/>
    <property type="evidence" value="ECO:0007669"/>
    <property type="project" value="UniProtKB-UniPathway"/>
</dbReference>
<dbReference type="InterPro" id="IPR013320">
    <property type="entry name" value="ConA-like_dom_sf"/>
</dbReference>
<dbReference type="InterPro" id="IPR013148">
    <property type="entry name" value="Glyco_hydro_32_N"/>
</dbReference>
<comment type="subcellular location">
    <subcellularLocation>
        <location evidence="9">Cytoplasm</location>
    </subcellularLocation>
</comment>
<dbReference type="SUPFAM" id="SSF49899">
    <property type="entry name" value="Concanavalin A-like lectins/glucanases"/>
    <property type="match status" value="1"/>
</dbReference>
<accession>A0A174C4W2</accession>
<gene>
    <name evidence="12" type="primary">scrB</name>
    <name evidence="12" type="ORF">ERS852471_00890</name>
</gene>
<dbReference type="GO" id="GO:0004564">
    <property type="term" value="F:beta-fructofuranosidase activity"/>
    <property type="evidence" value="ECO:0007669"/>
    <property type="project" value="UniProtKB-EC"/>
</dbReference>
<dbReference type="Pfam" id="PF08244">
    <property type="entry name" value="Glyco_hydro_32C"/>
    <property type="match status" value="1"/>
</dbReference>
<dbReference type="CDD" id="cd18623">
    <property type="entry name" value="GH32_ScrB-like"/>
    <property type="match status" value="1"/>
</dbReference>
<dbReference type="UniPathway" id="UPA00238"/>
<dbReference type="InterPro" id="IPR001362">
    <property type="entry name" value="Glyco_hydro_32"/>
</dbReference>
<comment type="pathway">
    <text evidence="1 9">Glycan biosynthesis; sucrose metabolism.</text>
</comment>
<dbReference type="Proteomes" id="UP000095594">
    <property type="component" value="Unassembled WGS sequence"/>
</dbReference>
<evidence type="ECO:0000259" key="11">
    <source>
        <dbReference type="Pfam" id="PF08244"/>
    </source>
</evidence>
<evidence type="ECO:0000313" key="13">
    <source>
        <dbReference type="Proteomes" id="UP000095594"/>
    </source>
</evidence>
<evidence type="ECO:0000256" key="6">
    <source>
        <dbReference type="ARBA" id="ARBA00023295"/>
    </source>
</evidence>
<dbReference type="Gene3D" id="2.60.120.560">
    <property type="entry name" value="Exo-inulinase, domain 1"/>
    <property type="match status" value="1"/>
</dbReference>
<dbReference type="EMBL" id="CYZX01000005">
    <property type="protein sequence ID" value="CUO06746.1"/>
    <property type="molecule type" value="Genomic_DNA"/>
</dbReference>
<dbReference type="Gene3D" id="2.115.10.20">
    <property type="entry name" value="Glycosyl hydrolase domain, family 43"/>
    <property type="match status" value="1"/>
</dbReference>
<dbReference type="AlphaFoldDB" id="A0A174C4W2"/>
<protein>
    <recommendedName>
        <fullName evidence="4 8">Sucrose-6-phosphate hydrolase</fullName>
        <ecNumber evidence="3 8">3.2.1.26</ecNumber>
    </recommendedName>
    <alternativeName>
        <fullName evidence="7 9">Invertase</fullName>
    </alternativeName>
</protein>
<evidence type="ECO:0000259" key="10">
    <source>
        <dbReference type="Pfam" id="PF00251"/>
    </source>
</evidence>
<evidence type="ECO:0000256" key="9">
    <source>
        <dbReference type="RuleBase" id="RU365015"/>
    </source>
</evidence>
<dbReference type="PANTHER" id="PTHR43101">
    <property type="entry name" value="BETA-FRUCTOSIDASE"/>
    <property type="match status" value="1"/>
</dbReference>
<keyword evidence="6 8" id="KW-0326">Glycosidase</keyword>
<dbReference type="InterPro" id="IPR006232">
    <property type="entry name" value="Suc6P_hydrolase"/>
</dbReference>
<evidence type="ECO:0000256" key="8">
    <source>
        <dbReference type="RuleBase" id="RU362110"/>
    </source>
</evidence>
<dbReference type="Pfam" id="PF00251">
    <property type="entry name" value="Glyco_hydro_32N"/>
    <property type="match status" value="1"/>
</dbReference>
<dbReference type="InterPro" id="IPR013189">
    <property type="entry name" value="Glyco_hydro_32_C"/>
</dbReference>
<evidence type="ECO:0000313" key="12">
    <source>
        <dbReference type="EMBL" id="CUO06746.1"/>
    </source>
</evidence>
<evidence type="ECO:0000256" key="3">
    <source>
        <dbReference type="ARBA" id="ARBA00012758"/>
    </source>
</evidence>
<dbReference type="PANTHER" id="PTHR43101:SF1">
    <property type="entry name" value="BETA-FRUCTOSIDASE"/>
    <property type="match status" value="1"/>
</dbReference>
<keyword evidence="5 8" id="KW-0378">Hydrolase</keyword>
<dbReference type="RefSeq" id="WP_172675740.1">
    <property type="nucleotide sequence ID" value="NZ_CABIXQ010000005.1"/>
</dbReference>
<proteinExistence type="inferred from homology"/>
<feature type="domain" description="Glycosyl hydrolase family 32 C-terminal" evidence="11">
    <location>
        <begin position="345"/>
        <end position="469"/>
    </location>
</feature>
<evidence type="ECO:0000256" key="5">
    <source>
        <dbReference type="ARBA" id="ARBA00022801"/>
    </source>
</evidence>
<keyword evidence="9" id="KW-0963">Cytoplasm</keyword>
<keyword evidence="9" id="KW-0119">Carbohydrate metabolism</keyword>
<dbReference type="NCBIfam" id="TIGR01322">
    <property type="entry name" value="scrB_fam"/>
    <property type="match status" value="1"/>
</dbReference>
<comment type="function">
    <text evidence="9">Enables the bacterium to metabolize sucrose as a sole carbon source.</text>
</comment>
<dbReference type="InterPro" id="IPR051214">
    <property type="entry name" value="GH32_Enzymes"/>
</dbReference>
<evidence type="ECO:0000256" key="4">
    <source>
        <dbReference type="ARBA" id="ARBA00019623"/>
    </source>
</evidence>
<comment type="catalytic activity">
    <reaction evidence="8">
        <text>Hydrolysis of terminal non-reducing beta-D-fructofuranoside residues in beta-D-fructofuranosides.</text>
        <dbReference type="EC" id="3.2.1.26"/>
    </reaction>
</comment>